<sequence>MFVTAYCHIGSFRLPLLVEIPDNNTSVDKLRDIITQRCTSEIQRIHAGLTDFSVFLVPFDLPVPAEPFESLEERVDSLLSSGRAYELHPLKDLSKLLAGQEPEMYRNFVQVVVQVTPGPDDDEVLGGSSLTQQTGAAAAAPPSLAAYARAQSKPATTIYDGRYPLACPTSRSESDIINTTASPIELHCDVFARFLARLEDPTFDYAHTPGGFKAKVAQLIIAASGIYESEDVRGEFVRPCIGEVLGMPLGGADSGLGGVDDECPAVFTVAHPTMKAYVAVGECKNDIGAGGCDGTAQIGFIAKHLWCHDDVRASRENTCCPTFLLSFDGPRLAIRGGIFTDKWVAQHLAECYVGRNTCLEDGACARAARVLYALREGLRDMVAWYDAREGVEGLDVRDRLSGLHPRWYPQPTTYPAPSLRTACRQGMARIFLASLADDPERIVVVKFVERYGERVHRALATDGYAPALLYCGAVYPEDPVAKTYTRTRMVVMDAVLGPTVEQLARDGGTLAPEQRAQLRAAVDAMHARGHVHGDLRRPNVMITEAHGNVQVVDFDWAGESGRVRYPAHLRSGAFCPGVETDALIEQAHDDAMLEMHFG</sequence>
<protein>
    <submittedName>
        <fullName evidence="1">Uncharacterized protein</fullName>
    </submittedName>
</protein>
<name>A0ACB8RBQ7_9AGAM</name>
<accession>A0ACB8RBQ7</accession>
<proteinExistence type="predicted"/>
<dbReference type="Proteomes" id="UP000814033">
    <property type="component" value="Unassembled WGS sequence"/>
</dbReference>
<reference evidence="1" key="2">
    <citation type="journal article" date="2022" name="New Phytol.">
        <title>Evolutionary transition to the ectomycorrhizal habit in the genomes of a hyperdiverse lineage of mushroom-forming fungi.</title>
        <authorList>
            <person name="Looney B."/>
            <person name="Miyauchi S."/>
            <person name="Morin E."/>
            <person name="Drula E."/>
            <person name="Courty P.E."/>
            <person name="Kohler A."/>
            <person name="Kuo A."/>
            <person name="LaButti K."/>
            <person name="Pangilinan J."/>
            <person name="Lipzen A."/>
            <person name="Riley R."/>
            <person name="Andreopoulos W."/>
            <person name="He G."/>
            <person name="Johnson J."/>
            <person name="Nolan M."/>
            <person name="Tritt A."/>
            <person name="Barry K.W."/>
            <person name="Grigoriev I.V."/>
            <person name="Nagy L.G."/>
            <person name="Hibbett D."/>
            <person name="Henrissat B."/>
            <person name="Matheny P.B."/>
            <person name="Labbe J."/>
            <person name="Martin F.M."/>
        </authorList>
    </citation>
    <scope>NUCLEOTIDE SEQUENCE</scope>
    <source>
        <strain evidence="1">FP105234-sp</strain>
    </source>
</reference>
<evidence type="ECO:0000313" key="1">
    <source>
        <dbReference type="EMBL" id="KAI0041392.1"/>
    </source>
</evidence>
<organism evidence="1 2">
    <name type="scientific">Auriscalpium vulgare</name>
    <dbReference type="NCBI Taxonomy" id="40419"/>
    <lineage>
        <taxon>Eukaryota</taxon>
        <taxon>Fungi</taxon>
        <taxon>Dikarya</taxon>
        <taxon>Basidiomycota</taxon>
        <taxon>Agaricomycotina</taxon>
        <taxon>Agaricomycetes</taxon>
        <taxon>Russulales</taxon>
        <taxon>Auriscalpiaceae</taxon>
        <taxon>Auriscalpium</taxon>
    </lineage>
</organism>
<evidence type="ECO:0000313" key="2">
    <source>
        <dbReference type="Proteomes" id="UP000814033"/>
    </source>
</evidence>
<comment type="caution">
    <text evidence="1">The sequence shown here is derived from an EMBL/GenBank/DDBJ whole genome shotgun (WGS) entry which is preliminary data.</text>
</comment>
<gene>
    <name evidence="1" type="ORF">FA95DRAFT_1641868</name>
</gene>
<reference evidence="1" key="1">
    <citation type="submission" date="2021-02" db="EMBL/GenBank/DDBJ databases">
        <authorList>
            <consortium name="DOE Joint Genome Institute"/>
            <person name="Ahrendt S."/>
            <person name="Looney B.P."/>
            <person name="Miyauchi S."/>
            <person name="Morin E."/>
            <person name="Drula E."/>
            <person name="Courty P.E."/>
            <person name="Chicoki N."/>
            <person name="Fauchery L."/>
            <person name="Kohler A."/>
            <person name="Kuo A."/>
            <person name="Labutti K."/>
            <person name="Pangilinan J."/>
            <person name="Lipzen A."/>
            <person name="Riley R."/>
            <person name="Andreopoulos W."/>
            <person name="He G."/>
            <person name="Johnson J."/>
            <person name="Barry K.W."/>
            <person name="Grigoriev I.V."/>
            <person name="Nagy L."/>
            <person name="Hibbett D."/>
            <person name="Henrissat B."/>
            <person name="Matheny P.B."/>
            <person name="Labbe J."/>
            <person name="Martin F."/>
        </authorList>
    </citation>
    <scope>NUCLEOTIDE SEQUENCE</scope>
    <source>
        <strain evidence="1">FP105234-sp</strain>
    </source>
</reference>
<keyword evidence="2" id="KW-1185">Reference proteome</keyword>
<dbReference type="EMBL" id="MU276125">
    <property type="protein sequence ID" value="KAI0041392.1"/>
    <property type="molecule type" value="Genomic_DNA"/>
</dbReference>